<reference evidence="1" key="1">
    <citation type="journal article" date="2021" name="New Phytol.">
        <title>Evolutionary innovations through gain and loss of genes in the ectomycorrhizal Boletales.</title>
        <authorList>
            <person name="Wu G."/>
            <person name="Miyauchi S."/>
            <person name="Morin E."/>
            <person name="Kuo A."/>
            <person name="Drula E."/>
            <person name="Varga T."/>
            <person name="Kohler A."/>
            <person name="Feng B."/>
            <person name="Cao Y."/>
            <person name="Lipzen A."/>
            <person name="Daum C."/>
            <person name="Hundley H."/>
            <person name="Pangilinan J."/>
            <person name="Johnson J."/>
            <person name="Barry K."/>
            <person name="LaButti K."/>
            <person name="Ng V."/>
            <person name="Ahrendt S."/>
            <person name="Min B."/>
            <person name="Choi I.G."/>
            <person name="Park H."/>
            <person name="Plett J.M."/>
            <person name="Magnuson J."/>
            <person name="Spatafora J.W."/>
            <person name="Nagy L.G."/>
            <person name="Henrissat B."/>
            <person name="Grigoriev I.V."/>
            <person name="Yang Z.L."/>
            <person name="Xu J."/>
            <person name="Martin F.M."/>
        </authorList>
    </citation>
    <scope>NUCLEOTIDE SEQUENCE</scope>
    <source>
        <strain evidence="1">ATCC 28755</strain>
    </source>
</reference>
<accession>A0ACB8AFV4</accession>
<dbReference type="EMBL" id="MU267657">
    <property type="protein sequence ID" value="KAH7912191.1"/>
    <property type="molecule type" value="Genomic_DNA"/>
</dbReference>
<evidence type="ECO:0000313" key="2">
    <source>
        <dbReference type="Proteomes" id="UP000790377"/>
    </source>
</evidence>
<proteinExistence type="predicted"/>
<protein>
    <submittedName>
        <fullName evidence="1">Uncharacterized protein</fullName>
    </submittedName>
</protein>
<name>A0ACB8AFV4_9AGAM</name>
<gene>
    <name evidence="1" type="ORF">BJ138DRAFT_1148975</name>
</gene>
<organism evidence="1 2">
    <name type="scientific">Hygrophoropsis aurantiaca</name>
    <dbReference type="NCBI Taxonomy" id="72124"/>
    <lineage>
        <taxon>Eukaryota</taxon>
        <taxon>Fungi</taxon>
        <taxon>Dikarya</taxon>
        <taxon>Basidiomycota</taxon>
        <taxon>Agaricomycotina</taxon>
        <taxon>Agaricomycetes</taxon>
        <taxon>Agaricomycetidae</taxon>
        <taxon>Boletales</taxon>
        <taxon>Coniophorineae</taxon>
        <taxon>Hygrophoropsidaceae</taxon>
        <taxon>Hygrophoropsis</taxon>
    </lineage>
</organism>
<dbReference type="Proteomes" id="UP000790377">
    <property type="component" value="Unassembled WGS sequence"/>
</dbReference>
<evidence type="ECO:0000313" key="1">
    <source>
        <dbReference type="EMBL" id="KAH7912191.1"/>
    </source>
</evidence>
<sequence>MYQARDPKDNTKTPPSHSQAEGSTQPPPPPSGSRSTSEPSQEQWSSLDRADKAVPNAPQTKSGASAYPKAGPRPGPEPTPQRTREDDGRVYTKYVEPKKS</sequence>
<keyword evidence="2" id="KW-1185">Reference proteome</keyword>
<comment type="caution">
    <text evidence="1">The sequence shown here is derived from an EMBL/GenBank/DDBJ whole genome shotgun (WGS) entry which is preliminary data.</text>
</comment>